<dbReference type="Proteomes" id="UP000318081">
    <property type="component" value="Chromosome"/>
</dbReference>
<accession>A0ABX5XPM7</accession>
<reference evidence="1 2" key="1">
    <citation type="submission" date="2019-02" db="EMBL/GenBank/DDBJ databases">
        <title>Deep-cultivation of Planctomycetes and their phenomic and genomic characterization uncovers novel biology.</title>
        <authorList>
            <person name="Wiegand S."/>
            <person name="Jogler M."/>
            <person name="Boedeker C."/>
            <person name="Pinto D."/>
            <person name="Vollmers J."/>
            <person name="Rivas-Marin E."/>
            <person name="Kohn T."/>
            <person name="Peeters S.H."/>
            <person name="Heuer A."/>
            <person name="Rast P."/>
            <person name="Oberbeckmann S."/>
            <person name="Bunk B."/>
            <person name="Jeske O."/>
            <person name="Meyerdierks A."/>
            <person name="Storesund J.E."/>
            <person name="Kallscheuer N."/>
            <person name="Luecker S."/>
            <person name="Lage O.M."/>
            <person name="Pohl T."/>
            <person name="Merkel B.J."/>
            <person name="Hornburger P."/>
            <person name="Mueller R.-W."/>
            <person name="Bruemmer F."/>
            <person name="Labrenz M."/>
            <person name="Spormann A.M."/>
            <person name="Op den Camp H."/>
            <person name="Overmann J."/>
            <person name="Amann R."/>
            <person name="Jetten M.S.M."/>
            <person name="Mascher T."/>
            <person name="Medema M.H."/>
            <person name="Devos D.P."/>
            <person name="Kaster A.-K."/>
            <person name="Ovreas L."/>
            <person name="Rohde M."/>
            <person name="Galperin M.Y."/>
            <person name="Jogler C."/>
        </authorList>
    </citation>
    <scope>NUCLEOTIDE SEQUENCE [LARGE SCALE GENOMIC DNA]</scope>
    <source>
        <strain evidence="1 2">TBK1r</strain>
    </source>
</reference>
<organism evidence="1 2">
    <name type="scientific">Stieleria magnilauensis</name>
    <dbReference type="NCBI Taxonomy" id="2527963"/>
    <lineage>
        <taxon>Bacteria</taxon>
        <taxon>Pseudomonadati</taxon>
        <taxon>Planctomycetota</taxon>
        <taxon>Planctomycetia</taxon>
        <taxon>Pirellulales</taxon>
        <taxon>Pirellulaceae</taxon>
        <taxon>Stieleria</taxon>
    </lineage>
</organism>
<protein>
    <submittedName>
        <fullName evidence="1">Uncharacterized protein</fullName>
    </submittedName>
</protein>
<dbReference type="RefSeq" id="WP_145210879.1">
    <property type="nucleotide sequence ID" value="NZ_CP036432.1"/>
</dbReference>
<sequence length="370" mass="42653">MATLLNELLHDATQRADDIVNSLEAITTSGAEVEAYRDKMKRLATQARDFIARLLRDPDIDDPNYAGNYFRDYCHITRLLREIEYFSLLVLKRFNESDQRATDLVSAICRESGYPYPAPLCSAISSQYFWTIPDMDLVFMPCLEPDHVLSLPDIYHELGHFLLFRDEKRLVQPAQLIVDRHYEKMVENGKRLNWADASLELVEQYHHSWRGAWLLEFASDLIATYLIGPSFGWCNIRVATNLGGELFLGTDSHPADDARATAIGMMLTEIGFDETRQSIQKRWSELVSLAMETPPSRYDLAYPNELLRELTQFFRQECENIGLSRFETGADGRPVANMVHDCWTQFRTDPESYVKFERSQLEEVVSTIRA</sequence>
<evidence type="ECO:0000313" key="2">
    <source>
        <dbReference type="Proteomes" id="UP000318081"/>
    </source>
</evidence>
<dbReference type="EMBL" id="CP036432">
    <property type="protein sequence ID" value="QDV83697.1"/>
    <property type="molecule type" value="Genomic_DNA"/>
</dbReference>
<keyword evidence="2" id="KW-1185">Reference proteome</keyword>
<evidence type="ECO:0000313" key="1">
    <source>
        <dbReference type="EMBL" id="QDV83697.1"/>
    </source>
</evidence>
<name>A0ABX5XPM7_9BACT</name>
<gene>
    <name evidence="1" type="ORF">TBK1r_26390</name>
</gene>
<proteinExistence type="predicted"/>